<dbReference type="EMBL" id="AP014936">
    <property type="protein sequence ID" value="BAU50117.1"/>
    <property type="molecule type" value="Genomic_DNA"/>
</dbReference>
<name>A0A1B4VGX4_9GAMM</name>
<feature type="transmembrane region" description="Helical" evidence="1">
    <location>
        <begin position="12"/>
        <end position="34"/>
    </location>
</feature>
<dbReference type="AlphaFoldDB" id="A0A1B4VGX4"/>
<sequence length="58" mass="6890">MPILNELFGTWIGWLSMLTIAFIIGMATYLFFYVRREMKRPVSPRITERQAKSFHAPR</sequence>
<protein>
    <recommendedName>
        <fullName evidence="4">DUF3149 domain-containing protein</fullName>
    </recommendedName>
</protein>
<dbReference type="Proteomes" id="UP000218899">
    <property type="component" value="Chromosome"/>
</dbReference>
<evidence type="ECO:0000313" key="2">
    <source>
        <dbReference type="EMBL" id="BAU50117.1"/>
    </source>
</evidence>
<gene>
    <name evidence="2" type="ORF">SVA_3581</name>
</gene>
<dbReference type="KEGG" id="sva:SVA_3581"/>
<proteinExistence type="predicted"/>
<keyword evidence="1" id="KW-0472">Membrane</keyword>
<evidence type="ECO:0008006" key="4">
    <source>
        <dbReference type="Google" id="ProtNLM"/>
    </source>
</evidence>
<dbReference type="InterPro" id="IPR021494">
    <property type="entry name" value="DUF3149"/>
</dbReference>
<dbReference type="Pfam" id="PF11346">
    <property type="entry name" value="DUF3149"/>
    <property type="match status" value="1"/>
</dbReference>
<evidence type="ECO:0000313" key="3">
    <source>
        <dbReference type="Proteomes" id="UP000218899"/>
    </source>
</evidence>
<dbReference type="RefSeq" id="WP_096462443.1">
    <property type="nucleotide sequence ID" value="NZ_AP014936.1"/>
</dbReference>
<evidence type="ECO:0000256" key="1">
    <source>
        <dbReference type="SAM" id="Phobius"/>
    </source>
</evidence>
<keyword evidence="1" id="KW-0812">Transmembrane</keyword>
<accession>A0A1B4VGX4</accession>
<organism evidence="2 3">
    <name type="scientific">Sulfurifustis variabilis</name>
    <dbReference type="NCBI Taxonomy" id="1675686"/>
    <lineage>
        <taxon>Bacteria</taxon>
        <taxon>Pseudomonadati</taxon>
        <taxon>Pseudomonadota</taxon>
        <taxon>Gammaproteobacteria</taxon>
        <taxon>Acidiferrobacterales</taxon>
        <taxon>Acidiferrobacteraceae</taxon>
        <taxon>Sulfurifustis</taxon>
    </lineage>
</organism>
<reference evidence="2 3" key="1">
    <citation type="submission" date="2015-08" db="EMBL/GenBank/DDBJ databases">
        <title>Complete genome sequence of Sulfurifustis variabilis.</title>
        <authorList>
            <person name="Miura A."/>
            <person name="Kojima H."/>
            <person name="Fukui M."/>
        </authorList>
    </citation>
    <scope>NUCLEOTIDE SEQUENCE [LARGE SCALE GENOMIC DNA]</scope>
    <source>
        <strain evidence="3">skN76</strain>
    </source>
</reference>
<keyword evidence="1" id="KW-1133">Transmembrane helix</keyword>
<keyword evidence="3" id="KW-1185">Reference proteome</keyword>